<sequence length="45" mass="5036">MAYQKMGATPDEQSKNNGTGIIRQYVEEDICNEENQTGCHDARSC</sequence>
<dbReference type="EMBL" id="CABDVL010000002">
    <property type="protein sequence ID" value="VTM48011.1"/>
    <property type="molecule type" value="Genomic_DNA"/>
</dbReference>
<protein>
    <submittedName>
        <fullName evidence="1">Uncharacterized protein</fullName>
    </submittedName>
</protein>
<reference evidence="1" key="1">
    <citation type="submission" date="2019-04" db="EMBL/GenBank/DDBJ databases">
        <authorList>
            <consortium name="Pathogen Informatics"/>
        </authorList>
    </citation>
    <scope>NUCLEOTIDE SEQUENCE</scope>
    <source>
        <strain evidence="1">NCTC9183</strain>
    </source>
</reference>
<proteinExistence type="predicted"/>
<evidence type="ECO:0000313" key="1">
    <source>
        <dbReference type="EMBL" id="VTM48011.1"/>
    </source>
</evidence>
<gene>
    <name evidence="1" type="ORF">NCTC9183_00375</name>
</gene>
<dbReference type="AlphaFoldDB" id="A0A4P0XIW6"/>
<name>A0A4P0XIW6_KLEPN</name>
<organism evidence="1">
    <name type="scientific">Klebsiella pneumoniae</name>
    <dbReference type="NCBI Taxonomy" id="573"/>
    <lineage>
        <taxon>Bacteria</taxon>
        <taxon>Pseudomonadati</taxon>
        <taxon>Pseudomonadota</taxon>
        <taxon>Gammaproteobacteria</taxon>
        <taxon>Enterobacterales</taxon>
        <taxon>Enterobacteriaceae</taxon>
        <taxon>Klebsiella/Raoultella group</taxon>
        <taxon>Klebsiella</taxon>
        <taxon>Klebsiella pneumoniae complex</taxon>
    </lineage>
</organism>
<accession>A0A4P0XIW6</accession>
<dbReference type="Proteomes" id="UP000507695">
    <property type="component" value="Unassembled WGS sequence"/>
</dbReference>